<evidence type="ECO:0000313" key="3">
    <source>
        <dbReference type="Proteomes" id="UP000536442"/>
    </source>
</evidence>
<evidence type="ECO:0000313" key="2">
    <source>
        <dbReference type="EMBL" id="NWN91734.1"/>
    </source>
</evidence>
<evidence type="ECO:0000259" key="1">
    <source>
        <dbReference type="Pfam" id="PF18754"/>
    </source>
</evidence>
<proteinExistence type="predicted"/>
<name>A0A851HQM0_9GAMM</name>
<keyword evidence="3" id="KW-1185">Reference proteome</keyword>
<gene>
    <name evidence="2" type="ORF">HLV39_09545</name>
</gene>
<protein>
    <recommendedName>
        <fullName evidence="1">Nucleotide modification associated domain-containing protein</fullName>
    </recommendedName>
</protein>
<reference evidence="2 3" key="1">
    <citation type="submission" date="2020-03" db="EMBL/GenBank/DDBJ databases">
        <title>Metagenomic, metatranscriptomic, and metabolomic analyses revealed the key microbes and metabolic features during the fermentation of ganjang, Korean traditional soy sauce.</title>
        <authorList>
            <person name="Chun B.H."/>
            <person name="Jeon C.O."/>
        </authorList>
    </citation>
    <scope>NUCLEOTIDE SEQUENCE [LARGE SCALE GENOMIC DNA]</scope>
    <source>
        <strain evidence="2 3">KG14</strain>
    </source>
</reference>
<dbReference type="InterPro" id="IPR041135">
    <property type="entry name" value="Nmad3"/>
</dbReference>
<feature type="domain" description="Nucleotide modification associated" evidence="1">
    <location>
        <begin position="5"/>
        <end position="163"/>
    </location>
</feature>
<sequence length="181" mass="20341">MHPPVGDVFLFFGLFRPVEASGEGWRFIKSAPAFHALWGWLQIGEIHKVDQLAEKELAWARYHPHFHGQADANNTLYIASENLSLDGEDIALPGAGTFKKIHDEYRLTAPEAASPTQWRLPGFFYPSSFDLALSYHSNPARWSRAGEYCHLTSVSRGQEFVLDAAAYPDVSPWLEGLLRQA</sequence>
<accession>A0A851HQM0</accession>
<organism evidence="2 3">
    <name type="scientific">Marinobacter adhaerens</name>
    <dbReference type="NCBI Taxonomy" id="1033846"/>
    <lineage>
        <taxon>Bacteria</taxon>
        <taxon>Pseudomonadati</taxon>
        <taxon>Pseudomonadota</taxon>
        <taxon>Gammaproteobacteria</taxon>
        <taxon>Pseudomonadales</taxon>
        <taxon>Marinobacteraceae</taxon>
        <taxon>Marinobacter</taxon>
    </lineage>
</organism>
<dbReference type="Pfam" id="PF18754">
    <property type="entry name" value="Nmad3"/>
    <property type="match status" value="1"/>
</dbReference>
<dbReference type="AlphaFoldDB" id="A0A851HQM0"/>
<dbReference type="Proteomes" id="UP000536442">
    <property type="component" value="Unassembled WGS sequence"/>
</dbReference>
<dbReference type="EMBL" id="JABEVQ010000004">
    <property type="protein sequence ID" value="NWN91734.1"/>
    <property type="molecule type" value="Genomic_DNA"/>
</dbReference>
<comment type="caution">
    <text evidence="2">The sequence shown here is derived from an EMBL/GenBank/DDBJ whole genome shotgun (WGS) entry which is preliminary data.</text>
</comment>